<dbReference type="PANTHER" id="PTHR34296">
    <property type="entry name" value="TRANSCRIPTIONAL ACTIVATOR PROTEIN MED"/>
    <property type="match status" value="1"/>
</dbReference>
<keyword evidence="7" id="KW-1133">Transmembrane helix</keyword>
<evidence type="ECO:0000256" key="6">
    <source>
        <dbReference type="ARBA" id="ARBA00023288"/>
    </source>
</evidence>
<protein>
    <submittedName>
        <fullName evidence="9">BMP family ABC transporter substrate-binding protein</fullName>
    </submittedName>
</protein>
<evidence type="ECO:0000256" key="3">
    <source>
        <dbReference type="ARBA" id="ARBA00022475"/>
    </source>
</evidence>
<evidence type="ECO:0000313" key="9">
    <source>
        <dbReference type="EMBL" id="QOY60532.1"/>
    </source>
</evidence>
<dbReference type="RefSeq" id="WP_194371079.1">
    <property type="nucleotide sequence ID" value="NZ_CP063767.1"/>
</dbReference>
<dbReference type="AlphaFoldDB" id="A0A7S7M8R0"/>
<reference evidence="9 10" key="1">
    <citation type="submission" date="2020-10" db="EMBL/GenBank/DDBJ databases">
        <title>Olsenella immobilis sp.nov., isolated from the mud in a fermentation cellar used for the production of Chinese strong-flavoured liquor.</title>
        <authorList>
            <person name="Lu L."/>
        </authorList>
    </citation>
    <scope>NUCLEOTIDE SEQUENCE [LARGE SCALE GENOMIC DNA]</scope>
    <source>
        <strain evidence="9 10">LZLJ-2</strain>
    </source>
</reference>
<comment type="similarity">
    <text evidence="2">Belongs to the BMP lipoprotein family.</text>
</comment>
<accession>A0A7S7M8R0</accession>
<dbReference type="Pfam" id="PF02608">
    <property type="entry name" value="Bmp"/>
    <property type="match status" value="1"/>
</dbReference>
<dbReference type="PANTHER" id="PTHR34296:SF2">
    <property type="entry name" value="ABC TRANSPORTER GUANOSINE-BINDING PROTEIN NUPN"/>
    <property type="match status" value="1"/>
</dbReference>
<dbReference type="InterPro" id="IPR003760">
    <property type="entry name" value="PnrA-like"/>
</dbReference>
<gene>
    <name evidence="9" type="ORF">INP52_09085</name>
</gene>
<dbReference type="PROSITE" id="PS51257">
    <property type="entry name" value="PROKAR_LIPOPROTEIN"/>
    <property type="match status" value="1"/>
</dbReference>
<proteinExistence type="inferred from homology"/>
<evidence type="ECO:0000256" key="1">
    <source>
        <dbReference type="ARBA" id="ARBA00004193"/>
    </source>
</evidence>
<dbReference type="PROSITE" id="PS51318">
    <property type="entry name" value="TAT"/>
    <property type="match status" value="1"/>
</dbReference>
<dbReference type="Gene3D" id="3.40.50.2300">
    <property type="match status" value="2"/>
</dbReference>
<evidence type="ECO:0000256" key="2">
    <source>
        <dbReference type="ARBA" id="ARBA00008610"/>
    </source>
</evidence>
<keyword evidence="4" id="KW-0732">Signal</keyword>
<dbReference type="SUPFAM" id="SSF53822">
    <property type="entry name" value="Periplasmic binding protein-like I"/>
    <property type="match status" value="1"/>
</dbReference>
<dbReference type="InterPro" id="IPR006311">
    <property type="entry name" value="TAT_signal"/>
</dbReference>
<organism evidence="9 10">
    <name type="scientific">Thermophilibacter immobilis</name>
    <dbReference type="NCBI Taxonomy" id="2779519"/>
    <lineage>
        <taxon>Bacteria</taxon>
        <taxon>Bacillati</taxon>
        <taxon>Actinomycetota</taxon>
        <taxon>Coriobacteriia</taxon>
        <taxon>Coriobacteriales</taxon>
        <taxon>Atopobiaceae</taxon>
        <taxon>Thermophilibacter</taxon>
    </lineage>
</organism>
<keyword evidence="6" id="KW-0449">Lipoprotein</keyword>
<dbReference type="CDD" id="cd06354">
    <property type="entry name" value="PBP1_PrnA-like"/>
    <property type="match status" value="1"/>
</dbReference>
<evidence type="ECO:0000256" key="5">
    <source>
        <dbReference type="ARBA" id="ARBA00023136"/>
    </source>
</evidence>
<dbReference type="KEGG" id="tio:INP52_09085"/>
<evidence type="ECO:0000256" key="4">
    <source>
        <dbReference type="ARBA" id="ARBA00022729"/>
    </source>
</evidence>
<feature type="transmembrane region" description="Helical" evidence="7">
    <location>
        <begin position="12"/>
        <end position="34"/>
    </location>
</feature>
<dbReference type="Proteomes" id="UP000593735">
    <property type="component" value="Chromosome"/>
</dbReference>
<keyword evidence="3" id="KW-1003">Cell membrane</keyword>
<feature type="domain" description="ABC transporter substrate-binding protein PnrA-like" evidence="8">
    <location>
        <begin position="58"/>
        <end position="354"/>
    </location>
</feature>
<evidence type="ECO:0000256" key="7">
    <source>
        <dbReference type="SAM" id="Phobius"/>
    </source>
</evidence>
<evidence type="ECO:0000259" key="8">
    <source>
        <dbReference type="Pfam" id="PF02608"/>
    </source>
</evidence>
<dbReference type="GO" id="GO:0005886">
    <property type="term" value="C:plasma membrane"/>
    <property type="evidence" value="ECO:0007669"/>
    <property type="project" value="UniProtKB-SubCell"/>
</dbReference>
<keyword evidence="10" id="KW-1185">Reference proteome</keyword>
<dbReference type="InterPro" id="IPR050957">
    <property type="entry name" value="BMP_lipoprotein"/>
</dbReference>
<keyword evidence="7" id="KW-0812">Transmembrane</keyword>
<dbReference type="InterPro" id="IPR028082">
    <property type="entry name" value="Peripla_BP_I"/>
</dbReference>
<dbReference type="EMBL" id="CP063767">
    <property type="protein sequence ID" value="QOY60532.1"/>
    <property type="molecule type" value="Genomic_DNA"/>
</dbReference>
<keyword evidence="5 7" id="KW-0472">Membrane</keyword>
<comment type="subcellular location">
    <subcellularLocation>
        <location evidence="1">Cell membrane</location>
        <topology evidence="1">Lipid-anchor</topology>
    </subcellularLocation>
</comment>
<sequence>MRENHSVSRRGFIGGMGAVAVFAGLGLAGCGGGSSTSDSSSDSGSSSTDSEASYKLEMITDTGGVNDQSFNQLSWAGLQQLNEEKGWEVSYLESKQEADYATNLDKAVDDGSNLIWGVGFAMADAVEKSAQQNPDVKFAIVDNANASDVSNLTGVQFRAQEPSFMVGYIAACFTKTGKVGFVGGVSSDVIDQFEFGYKGGVAYANSTKGTSVEVQAQYAESFSDSAKGKSITQKMFSDGCDIVFHAAGGVGTGVIEAAKEANQYAIGVDMDQSYLAEDNVITSALKRVDVAVVDVSTRIESGDLEGGTTISLGMTEDCVGIPEGHDIIGDEIYNEAVEIGEKIKSGDIKPPANESELSSFSA</sequence>
<evidence type="ECO:0000313" key="10">
    <source>
        <dbReference type="Proteomes" id="UP000593735"/>
    </source>
</evidence>
<name>A0A7S7M8R0_9ACTN</name>